<sequence length="256" mass="29628">MKKLVYLVFLLISMNAFSQHEIVVSIVDRPSSMGLAPAFETAIPSADLKMADDLFEQMIAGKRFFGLLKKKRANTKEGHERMTEEFVFEQVSSSPMVILFQVTDFSSQTYIRFFFKMRDGFLGAPGIGSKSEIASAEEFVHSYASRLYAQTLGAKIAEEQKIFSKYEKKYNKLERKKRKIEKRYFTGQPRMDPENSEGDLIDVEQAVADEEKFLKGKKKGQKKIRRIQKKQAKWEGRMKNQQIIIDRLKRELNAIN</sequence>
<dbReference type="RefSeq" id="WP_053187089.1">
    <property type="nucleotide sequence ID" value="NZ_LGIA01000193.1"/>
</dbReference>
<keyword evidence="4" id="KW-1185">Reference proteome</keyword>
<name>A0A0L8V4K4_9BACT</name>
<feature type="chain" id="PRO_5005591561" description="DUF4468 domain-containing protein" evidence="2">
    <location>
        <begin position="19"/>
        <end position="256"/>
    </location>
</feature>
<evidence type="ECO:0000256" key="2">
    <source>
        <dbReference type="SAM" id="SignalP"/>
    </source>
</evidence>
<protein>
    <recommendedName>
        <fullName evidence="5">DUF4468 domain-containing protein</fullName>
    </recommendedName>
</protein>
<evidence type="ECO:0000313" key="3">
    <source>
        <dbReference type="EMBL" id="KOH43283.1"/>
    </source>
</evidence>
<reference evidence="4" key="1">
    <citation type="submission" date="2015-07" db="EMBL/GenBank/DDBJ databases">
        <title>Genome sequencing of Sunxiuqinia dokdonensis strain SK.</title>
        <authorList>
            <person name="Ahn S."/>
            <person name="Kim B.-C."/>
        </authorList>
    </citation>
    <scope>NUCLEOTIDE SEQUENCE [LARGE SCALE GENOMIC DNA]</scope>
    <source>
        <strain evidence="4">SK</strain>
    </source>
</reference>
<evidence type="ECO:0000313" key="4">
    <source>
        <dbReference type="Proteomes" id="UP000036958"/>
    </source>
</evidence>
<accession>A0A0L8V4K4</accession>
<dbReference type="STRING" id="1409788.NC99_39130"/>
<proteinExistence type="predicted"/>
<feature type="coiled-coil region" evidence="1">
    <location>
        <begin position="156"/>
        <end position="183"/>
    </location>
</feature>
<gene>
    <name evidence="3" type="ORF">NC99_39130</name>
</gene>
<dbReference type="AlphaFoldDB" id="A0A0L8V4K4"/>
<dbReference type="EMBL" id="LGIA01000193">
    <property type="protein sequence ID" value="KOH43283.1"/>
    <property type="molecule type" value="Genomic_DNA"/>
</dbReference>
<evidence type="ECO:0000256" key="1">
    <source>
        <dbReference type="SAM" id="Coils"/>
    </source>
</evidence>
<organism evidence="3 4">
    <name type="scientific">Sunxiuqinia dokdonensis</name>
    <dbReference type="NCBI Taxonomy" id="1409788"/>
    <lineage>
        <taxon>Bacteria</taxon>
        <taxon>Pseudomonadati</taxon>
        <taxon>Bacteroidota</taxon>
        <taxon>Bacteroidia</taxon>
        <taxon>Marinilabiliales</taxon>
        <taxon>Prolixibacteraceae</taxon>
        <taxon>Sunxiuqinia</taxon>
    </lineage>
</organism>
<evidence type="ECO:0008006" key="5">
    <source>
        <dbReference type="Google" id="ProtNLM"/>
    </source>
</evidence>
<comment type="caution">
    <text evidence="3">The sequence shown here is derived from an EMBL/GenBank/DDBJ whole genome shotgun (WGS) entry which is preliminary data.</text>
</comment>
<dbReference type="Proteomes" id="UP000036958">
    <property type="component" value="Unassembled WGS sequence"/>
</dbReference>
<feature type="signal peptide" evidence="2">
    <location>
        <begin position="1"/>
        <end position="18"/>
    </location>
</feature>
<keyword evidence="1" id="KW-0175">Coiled coil</keyword>
<keyword evidence="2" id="KW-0732">Signal</keyword>